<proteinExistence type="predicted"/>
<name>A0A370PHH8_ASPPH</name>
<evidence type="ECO:0000313" key="2">
    <source>
        <dbReference type="Proteomes" id="UP000254937"/>
    </source>
</evidence>
<sequence length="161" mass="17749">METLSPSSSLLGPYWSRRRRASSGDKPSSSAVPSSLMTVSYVRTWAGPLNPGPRSEVECCFSLDIRDSREAVLNRLRECSVYSKAQRDIFPRGGVGYLRDWVPSRGSLWIWVPQTHAGPQLPIDFIYCPIGLAESLREGAGIGAETAVLATDRIPLRRTTP</sequence>
<reference evidence="1 2" key="1">
    <citation type="submission" date="2018-07" db="EMBL/GenBank/DDBJ databases">
        <title>Section-level genome sequencing of Aspergillus section Nigri to investigate inter- and intra-species variation.</title>
        <authorList>
            <consortium name="DOE Joint Genome Institute"/>
            <person name="Vesth T.C."/>
            <person name="Nybo J.L."/>
            <person name="Theobald S."/>
            <person name="Frisvad J.C."/>
            <person name="Larsen T.O."/>
            <person name="Nielsen K.F."/>
            <person name="Hoof J.B."/>
            <person name="Brandl J."/>
            <person name="Salamov A."/>
            <person name="Riley R."/>
            <person name="Gladden J.M."/>
            <person name="Phatale P."/>
            <person name="Nielsen M.T."/>
            <person name="Lyhne E.K."/>
            <person name="Kogle M.E."/>
            <person name="Strasser K."/>
            <person name="McDonnell E."/>
            <person name="Barry K."/>
            <person name="Clum A."/>
            <person name="Chen C."/>
            <person name="Nolan M."/>
            <person name="Sandor L."/>
            <person name="Kuo A."/>
            <person name="Lipzen A."/>
            <person name="Hainaut M."/>
            <person name="Drula E."/>
            <person name="Tsang A."/>
            <person name="Magnuson J.K."/>
            <person name="Henrissat B."/>
            <person name="Wiebenga A."/>
            <person name="Simmons B.A."/>
            <person name="Makela M.R."/>
            <person name="De vries R.P."/>
            <person name="Grigoriev I.V."/>
            <person name="Mortensen U.H."/>
            <person name="Baker S.E."/>
            <person name="Andersen M.R."/>
        </authorList>
    </citation>
    <scope>NUCLEOTIDE SEQUENCE [LARGE SCALE GENOMIC DNA]</scope>
    <source>
        <strain evidence="1 2">ATCC 13157</strain>
    </source>
</reference>
<organism evidence="1 2">
    <name type="scientific">Aspergillus phoenicis ATCC 13157</name>
    <dbReference type="NCBI Taxonomy" id="1353007"/>
    <lineage>
        <taxon>Eukaryota</taxon>
        <taxon>Fungi</taxon>
        <taxon>Dikarya</taxon>
        <taxon>Ascomycota</taxon>
        <taxon>Pezizomycotina</taxon>
        <taxon>Eurotiomycetes</taxon>
        <taxon>Eurotiomycetidae</taxon>
        <taxon>Eurotiales</taxon>
        <taxon>Aspergillaceae</taxon>
        <taxon>Aspergillus</taxon>
    </lineage>
</organism>
<dbReference type="AlphaFoldDB" id="A0A370PHH8"/>
<dbReference type="Proteomes" id="UP000254937">
    <property type="component" value="Unassembled WGS sequence"/>
</dbReference>
<gene>
    <name evidence="1" type="ORF">M752DRAFT_28694</name>
</gene>
<evidence type="ECO:0000313" key="1">
    <source>
        <dbReference type="EMBL" id="RDK41656.1"/>
    </source>
</evidence>
<keyword evidence="2" id="KW-1185">Reference proteome</keyword>
<protein>
    <submittedName>
        <fullName evidence="1">Uncharacterized protein</fullName>
    </submittedName>
</protein>
<accession>A0A370PHH8</accession>
<dbReference type="EMBL" id="KZ851855">
    <property type="protein sequence ID" value="RDK41656.1"/>
    <property type="molecule type" value="Genomic_DNA"/>
</dbReference>